<accession>A0A8S9FL94</accession>
<comment type="caution">
    <text evidence="1">The sequence shown here is derived from an EMBL/GenBank/DDBJ whole genome shotgun (WGS) entry which is preliminary data.</text>
</comment>
<organism evidence="1">
    <name type="scientific">Brassica cretica</name>
    <name type="common">Mustard</name>
    <dbReference type="NCBI Taxonomy" id="69181"/>
    <lineage>
        <taxon>Eukaryota</taxon>
        <taxon>Viridiplantae</taxon>
        <taxon>Streptophyta</taxon>
        <taxon>Embryophyta</taxon>
        <taxon>Tracheophyta</taxon>
        <taxon>Spermatophyta</taxon>
        <taxon>Magnoliopsida</taxon>
        <taxon>eudicotyledons</taxon>
        <taxon>Gunneridae</taxon>
        <taxon>Pentapetalae</taxon>
        <taxon>rosids</taxon>
        <taxon>malvids</taxon>
        <taxon>Brassicales</taxon>
        <taxon>Brassicaceae</taxon>
        <taxon>Brassiceae</taxon>
        <taxon>Brassica</taxon>
    </lineage>
</organism>
<proteinExistence type="predicted"/>
<gene>
    <name evidence="1" type="ORF">F2Q70_00032786</name>
</gene>
<reference evidence="1" key="1">
    <citation type="submission" date="2019-12" db="EMBL/GenBank/DDBJ databases">
        <title>Genome sequencing and annotation of Brassica cretica.</title>
        <authorList>
            <person name="Studholme D.J."/>
            <person name="Sarris P.F."/>
        </authorList>
    </citation>
    <scope>NUCLEOTIDE SEQUENCE</scope>
    <source>
        <strain evidence="1">PFS-102/07</strain>
        <tissue evidence="1">Leaf</tissue>
    </source>
</reference>
<sequence>MPDSFTSEVTRFEHFSCSSHDGQSLKAMEAPVPKFHNLLPSQMPYGHLTMSPQDKGKSISFNSYWHALTIFMRLQKPSISMGRQSTISSTNLRFPKLQINSSLNLSFLDKFFKNSSRQGRERSSSTSSFSRERYFSSQSLFVRGDTLPVFKTDFKVQCVSFIDCIASGSFDISHNLLSNCYKFVSLSLYYVVSSVLEIAFLVAHRGLYDVAINRVIA</sequence>
<evidence type="ECO:0000313" key="1">
    <source>
        <dbReference type="EMBL" id="KAF2533901.1"/>
    </source>
</evidence>
<protein>
    <submittedName>
        <fullName evidence="1">Uncharacterized protein</fullName>
    </submittedName>
</protein>
<name>A0A8S9FL94_BRACR</name>
<dbReference type="AlphaFoldDB" id="A0A8S9FL94"/>
<dbReference type="EMBL" id="QGKY02002305">
    <property type="protein sequence ID" value="KAF2533901.1"/>
    <property type="molecule type" value="Genomic_DNA"/>
</dbReference>